<dbReference type="EMBL" id="JBHLTG010000009">
    <property type="protein sequence ID" value="MFC0681673.1"/>
    <property type="molecule type" value="Genomic_DNA"/>
</dbReference>
<comment type="caution">
    <text evidence="2">The sequence shown here is derived from an EMBL/GenBank/DDBJ whole genome shotgun (WGS) entry which is preliminary data.</text>
</comment>
<evidence type="ECO:0000256" key="1">
    <source>
        <dbReference type="SAM" id="MobiDB-lite"/>
    </source>
</evidence>
<sequence length="65" mass="6461">MTDQPVPDRSDALTTPPNLDSDEARLATGTGDPATSDAGPSARQSGEADTDAAPAGDAPKPSPDI</sequence>
<keyword evidence="3" id="KW-1185">Reference proteome</keyword>
<proteinExistence type="predicted"/>
<dbReference type="Proteomes" id="UP001589896">
    <property type="component" value="Unassembled WGS sequence"/>
</dbReference>
<feature type="compositionally biased region" description="Basic and acidic residues" evidence="1">
    <location>
        <begin position="1"/>
        <end position="11"/>
    </location>
</feature>
<evidence type="ECO:0000313" key="3">
    <source>
        <dbReference type="Proteomes" id="UP001589896"/>
    </source>
</evidence>
<accession>A0ABV6S0M0</accession>
<dbReference type="RefSeq" id="WP_386674725.1">
    <property type="nucleotide sequence ID" value="NZ_JBHLTG010000009.1"/>
</dbReference>
<feature type="region of interest" description="Disordered" evidence="1">
    <location>
        <begin position="1"/>
        <end position="65"/>
    </location>
</feature>
<evidence type="ECO:0000313" key="2">
    <source>
        <dbReference type="EMBL" id="MFC0681673.1"/>
    </source>
</evidence>
<name>A0ABV6S0M0_9GAMM</name>
<gene>
    <name evidence="2" type="ORF">ACFFGH_27905</name>
</gene>
<protein>
    <submittedName>
        <fullName evidence="2">Uncharacterized protein</fullName>
    </submittedName>
</protein>
<organism evidence="2 3">
    <name type="scientific">Lysobacter korlensis</name>
    <dbReference type="NCBI Taxonomy" id="553636"/>
    <lineage>
        <taxon>Bacteria</taxon>
        <taxon>Pseudomonadati</taxon>
        <taxon>Pseudomonadota</taxon>
        <taxon>Gammaproteobacteria</taxon>
        <taxon>Lysobacterales</taxon>
        <taxon>Lysobacteraceae</taxon>
        <taxon>Lysobacter</taxon>
    </lineage>
</organism>
<reference evidence="2 3" key="1">
    <citation type="submission" date="2024-09" db="EMBL/GenBank/DDBJ databases">
        <authorList>
            <person name="Sun Q."/>
            <person name="Mori K."/>
        </authorList>
    </citation>
    <scope>NUCLEOTIDE SEQUENCE [LARGE SCALE GENOMIC DNA]</scope>
    <source>
        <strain evidence="2 3">KCTC 23076</strain>
    </source>
</reference>